<dbReference type="RefSeq" id="WP_010491874.1">
    <property type="nucleotide sequence ID" value="NZ_AZCT01000010.1"/>
</dbReference>
<feature type="transmembrane region" description="Helical" evidence="17">
    <location>
        <begin position="290"/>
        <end position="311"/>
    </location>
</feature>
<dbReference type="Proteomes" id="UP000051984">
    <property type="component" value="Unassembled WGS sequence"/>
</dbReference>
<feature type="transmembrane region" description="Helical" evidence="17">
    <location>
        <begin position="386"/>
        <end position="406"/>
    </location>
</feature>
<dbReference type="eggNOG" id="COG1263">
    <property type="taxonomic scope" value="Bacteria"/>
</dbReference>
<dbReference type="GO" id="GO:0009401">
    <property type="term" value="P:phosphoenolpyruvate-dependent sugar phosphotransferase system"/>
    <property type="evidence" value="ECO:0007669"/>
    <property type="project" value="UniProtKB-KW"/>
</dbReference>
<dbReference type="PROSITE" id="PS51093">
    <property type="entry name" value="PTS_EIIA_TYPE_1"/>
    <property type="match status" value="1"/>
</dbReference>
<comment type="caution">
    <text evidence="21">The sequence shown here is derived from an EMBL/GenBank/DDBJ whole genome shotgun (WGS) entry which is preliminary data.</text>
</comment>
<comment type="catalytic activity">
    <reaction evidence="13">
        <text>N(pros)-phospho-L-histidyl-[protein](out) + sucrose = sucrose 6(G)-phosphate(in) + L-histidyl-[protein]</text>
        <dbReference type="Rhea" id="RHEA:49236"/>
        <dbReference type="Rhea" id="RHEA-COMP:9745"/>
        <dbReference type="Rhea" id="RHEA-COMP:9746"/>
        <dbReference type="ChEBI" id="CHEBI:17992"/>
        <dbReference type="ChEBI" id="CHEBI:29979"/>
        <dbReference type="ChEBI" id="CHEBI:64837"/>
        <dbReference type="ChEBI" id="CHEBI:91002"/>
        <dbReference type="EC" id="2.7.1.211"/>
    </reaction>
</comment>
<dbReference type="Pfam" id="PF00358">
    <property type="entry name" value="PTS_EIIA_1"/>
    <property type="match status" value="1"/>
</dbReference>
<reference evidence="21 22" key="1">
    <citation type="journal article" date="2015" name="Genome Announc.">
        <title>Expanding the biotechnology potential of lactobacilli through comparative genomics of 213 strains and associated genera.</title>
        <authorList>
            <person name="Sun Z."/>
            <person name="Harris H.M."/>
            <person name="McCann A."/>
            <person name="Guo C."/>
            <person name="Argimon S."/>
            <person name="Zhang W."/>
            <person name="Yang X."/>
            <person name="Jeffery I.B."/>
            <person name="Cooney J.C."/>
            <person name="Kagawa T.F."/>
            <person name="Liu W."/>
            <person name="Song Y."/>
            <person name="Salvetti E."/>
            <person name="Wrobel A."/>
            <person name="Rasinkangas P."/>
            <person name="Parkhill J."/>
            <person name="Rea M.C."/>
            <person name="O'Sullivan O."/>
            <person name="Ritari J."/>
            <person name="Douillard F.P."/>
            <person name="Paul Ross R."/>
            <person name="Yang R."/>
            <person name="Briner A.E."/>
            <person name="Felis G.E."/>
            <person name="de Vos W.M."/>
            <person name="Barrangou R."/>
            <person name="Klaenhammer T.R."/>
            <person name="Caufield P.W."/>
            <person name="Cui Y."/>
            <person name="Zhang H."/>
            <person name="O'Toole P.W."/>
        </authorList>
    </citation>
    <scope>NUCLEOTIDE SEQUENCE [LARGE SCALE GENOMIC DNA]</scope>
    <source>
        <strain evidence="21 22">DSM 20178</strain>
    </source>
</reference>
<evidence type="ECO:0000256" key="14">
    <source>
        <dbReference type="ARBA" id="ARBA00074554"/>
    </source>
</evidence>
<keyword evidence="3" id="KW-1003">Cell membrane</keyword>
<keyword evidence="6" id="KW-0598">Phosphotransferase system</keyword>
<dbReference type="PATRIC" id="fig|1423816.3.peg.577"/>
<feature type="transmembrane region" description="Helical" evidence="17">
    <location>
        <begin position="426"/>
        <end position="450"/>
    </location>
</feature>
<dbReference type="PROSITE" id="PS01035">
    <property type="entry name" value="PTS_EIIB_TYPE_1_CYS"/>
    <property type="match status" value="1"/>
</dbReference>
<evidence type="ECO:0000259" key="19">
    <source>
        <dbReference type="PROSITE" id="PS51098"/>
    </source>
</evidence>
<dbReference type="Pfam" id="PF00367">
    <property type="entry name" value="PTS_EIIB"/>
    <property type="match status" value="1"/>
</dbReference>
<dbReference type="NCBIfam" id="TIGR01995">
    <property type="entry name" value="PTS-II-ABC-beta"/>
    <property type="match status" value="1"/>
</dbReference>
<dbReference type="InterPro" id="IPR018113">
    <property type="entry name" value="PTrfase_EIIB_Cys"/>
</dbReference>
<dbReference type="GO" id="GO:0005886">
    <property type="term" value="C:plasma membrane"/>
    <property type="evidence" value="ECO:0007669"/>
    <property type="project" value="UniProtKB-SubCell"/>
</dbReference>
<feature type="transmembrane region" description="Helical" evidence="17">
    <location>
        <begin position="331"/>
        <end position="348"/>
    </location>
</feature>
<keyword evidence="4" id="KW-0762">Sugar transport</keyword>
<dbReference type="InterPro" id="IPR011297">
    <property type="entry name" value="PTS_IIABC_b_glu"/>
</dbReference>
<feature type="transmembrane region" description="Helical" evidence="17">
    <location>
        <begin position="206"/>
        <end position="228"/>
    </location>
</feature>
<dbReference type="NCBIfam" id="TIGR00830">
    <property type="entry name" value="PTBA"/>
    <property type="match status" value="1"/>
</dbReference>
<dbReference type="FunFam" id="2.70.70.10:FF:000001">
    <property type="entry name" value="PTS system glucose-specific IIA component"/>
    <property type="match status" value="1"/>
</dbReference>
<evidence type="ECO:0000256" key="11">
    <source>
        <dbReference type="ARBA" id="ARBA00044053"/>
    </source>
</evidence>
<feature type="transmembrane region" description="Helical" evidence="17">
    <location>
        <begin position="105"/>
        <end position="122"/>
    </location>
</feature>
<evidence type="ECO:0000256" key="9">
    <source>
        <dbReference type="ARBA" id="ARBA00022989"/>
    </source>
</evidence>
<dbReference type="InterPro" id="IPR003352">
    <property type="entry name" value="PTS_EIIC"/>
</dbReference>
<dbReference type="PROSITE" id="PS51103">
    <property type="entry name" value="PTS_EIIC_TYPE_1"/>
    <property type="match status" value="1"/>
</dbReference>
<evidence type="ECO:0000256" key="13">
    <source>
        <dbReference type="ARBA" id="ARBA00048931"/>
    </source>
</evidence>
<dbReference type="GO" id="GO:0008982">
    <property type="term" value="F:protein-N(PI)-phosphohistidine-sugar phosphotransferase activity"/>
    <property type="evidence" value="ECO:0007669"/>
    <property type="project" value="InterPro"/>
</dbReference>
<dbReference type="Gene3D" id="2.70.70.10">
    <property type="entry name" value="Glucose Permease (Domain IIA)"/>
    <property type="match status" value="1"/>
</dbReference>
<dbReference type="PANTHER" id="PTHR30175">
    <property type="entry name" value="PHOSPHOTRANSFERASE SYSTEM TRANSPORT PROTEIN"/>
    <property type="match status" value="1"/>
</dbReference>
<feature type="domain" description="PTS EIIA type-1" evidence="18">
    <location>
        <begin position="488"/>
        <end position="592"/>
    </location>
</feature>
<sequence>MGEATLAKQLLQLVGGKQNIEQVWHCATRLRFTLKDPQKAAAAKQKVEALDGVITVVEASGQYQVVIGNNVSDVYQAIIKLEPSLGNSAQAANDQPHEKMTFKRAFNGLLTFISGVFTPFLGAMAGAGILKGLLSLAVAVGWLTTKSGAYQIWWAAADGIFYFLPIALAFTAAKHLKVNPFVAMAIAAAMVYPNIVGLVGKPSIDFFGIPVVAANYTATVLPILLVVVVQKFLEPFFNKIWHQSVRNILAPLCLLVIIVPLTMLVVGPVSSILSNGLATAIVSLNKSVPALAGMVLGGFWQVFVIFGVHWALVPVMMNNIAQYGTDPMMPILLPAVLAQAGAAFAVFLKTRDAKMKSLAGSSTITALFGVTEPTIYGITLKLKKPFYCACVAGAVGGIIVAMSGAGSNVASLASILSLPTYLGKGFGVSVIGDIVAFVLGVALTLVFGGINAGVKEDKSQATQIAADHAETLAAPVKGTLVPLSEVPDEVFSSGTMGQGIAIEPEDNLVKAPVAGTISLVYPTAHAIGITSDKGAEILIHIGVDTVNLKGKYFKPLIEQGQKVDVGTPLVEFDYQAIKTAGYAPTVLMIVTNSDRYQVETRADGATEDDALMTLA</sequence>
<protein>
    <recommendedName>
        <fullName evidence="14">PTS system sucrose-specific EIIBCA component</fullName>
        <ecNumber evidence="11">2.7.1.211</ecNumber>
    </recommendedName>
    <alternativeName>
        <fullName evidence="15">EIIBCA-Scr</fullName>
    </alternativeName>
</protein>
<keyword evidence="10 17" id="KW-0472">Membrane</keyword>
<dbReference type="SUPFAM" id="SSF55604">
    <property type="entry name" value="Glucose permease domain IIB"/>
    <property type="match status" value="1"/>
</dbReference>
<evidence type="ECO:0000256" key="3">
    <source>
        <dbReference type="ARBA" id="ARBA00022475"/>
    </source>
</evidence>
<keyword evidence="8" id="KW-0418">Kinase</keyword>
<dbReference type="PANTHER" id="PTHR30175:SF1">
    <property type="entry name" value="PTS SYSTEM ARBUTIN-, CELLOBIOSE-, AND SALICIN-SPECIFIC EIIBC COMPONENT-RELATED"/>
    <property type="match status" value="1"/>
</dbReference>
<dbReference type="Gene3D" id="3.30.1360.60">
    <property type="entry name" value="Glucose permease domain IIB"/>
    <property type="match status" value="1"/>
</dbReference>
<evidence type="ECO:0000256" key="4">
    <source>
        <dbReference type="ARBA" id="ARBA00022597"/>
    </source>
</evidence>
<dbReference type="GO" id="GO:0015771">
    <property type="term" value="P:trehalose transport"/>
    <property type="evidence" value="ECO:0007669"/>
    <property type="project" value="TreeGrafter"/>
</dbReference>
<dbReference type="GO" id="GO:0016301">
    <property type="term" value="F:kinase activity"/>
    <property type="evidence" value="ECO:0007669"/>
    <property type="project" value="UniProtKB-KW"/>
</dbReference>
<evidence type="ECO:0000313" key="21">
    <source>
        <dbReference type="EMBL" id="KRK12160.1"/>
    </source>
</evidence>
<keyword evidence="5" id="KW-0808">Transferase</keyword>
<evidence type="ECO:0000256" key="1">
    <source>
        <dbReference type="ARBA" id="ARBA00004651"/>
    </source>
</evidence>
<dbReference type="PROSITE" id="PS51098">
    <property type="entry name" value="PTS_EIIB_TYPE_1"/>
    <property type="match status" value="1"/>
</dbReference>
<organism evidence="21 22">
    <name type="scientific">Lacticaseibacillus zeae DSM 20178 = KCTC 3804</name>
    <dbReference type="NCBI Taxonomy" id="1423816"/>
    <lineage>
        <taxon>Bacteria</taxon>
        <taxon>Bacillati</taxon>
        <taxon>Bacillota</taxon>
        <taxon>Bacilli</taxon>
        <taxon>Lactobacillales</taxon>
        <taxon>Lactobacillaceae</taxon>
        <taxon>Lacticaseibacillus</taxon>
    </lineage>
</organism>
<feature type="transmembrane region" description="Helical" evidence="17">
    <location>
        <begin position="248"/>
        <end position="269"/>
    </location>
</feature>
<evidence type="ECO:0000259" key="20">
    <source>
        <dbReference type="PROSITE" id="PS51103"/>
    </source>
</evidence>
<feature type="domain" description="PTS EIIB type-1" evidence="19">
    <location>
        <begin position="4"/>
        <end position="88"/>
    </location>
</feature>
<evidence type="ECO:0000256" key="16">
    <source>
        <dbReference type="PROSITE-ProRule" id="PRU00421"/>
    </source>
</evidence>
<keyword evidence="9 17" id="KW-1133">Transmembrane helix</keyword>
<dbReference type="CDD" id="cd00212">
    <property type="entry name" value="PTS_IIB_glc"/>
    <property type="match status" value="1"/>
</dbReference>
<dbReference type="InterPro" id="IPR001127">
    <property type="entry name" value="PTS_EIIA_1_perm"/>
</dbReference>
<proteinExistence type="predicted"/>
<comment type="subcellular location">
    <subcellularLocation>
        <location evidence="1">Cell membrane</location>
        <topology evidence="1">Multi-pass membrane protein</topology>
    </subcellularLocation>
</comment>
<evidence type="ECO:0000256" key="5">
    <source>
        <dbReference type="ARBA" id="ARBA00022679"/>
    </source>
</evidence>
<evidence type="ECO:0000256" key="15">
    <source>
        <dbReference type="ARBA" id="ARBA00081008"/>
    </source>
</evidence>
<gene>
    <name evidence="21" type="ORF">FD51_GL000573</name>
</gene>
<dbReference type="InterPro" id="IPR036878">
    <property type="entry name" value="Glu_permease_IIB"/>
</dbReference>
<dbReference type="EC" id="2.7.1.211" evidence="11"/>
<evidence type="ECO:0000256" key="2">
    <source>
        <dbReference type="ARBA" id="ARBA00022448"/>
    </source>
</evidence>
<dbReference type="FunFam" id="3.30.1360.60:FF:000001">
    <property type="entry name" value="PTS system glucose-specific IIBC component PtsG"/>
    <property type="match status" value="1"/>
</dbReference>
<dbReference type="InterPro" id="IPR013013">
    <property type="entry name" value="PTS_EIIC_1"/>
</dbReference>
<keyword evidence="7 17" id="KW-0812">Transmembrane</keyword>
<comment type="function">
    <text evidence="12">The phosphoenolpyruvate-dependent sugar phosphotransferase system (sugar PTS), a major carbohydrate active transport system, catalyzes the phosphorylation of incoming sugar substrates concomitantly with their translocation across the cell membrane. This system is involved in sucrose transport.</text>
</comment>
<dbReference type="InterPro" id="IPR001996">
    <property type="entry name" value="PTS_IIB_1"/>
</dbReference>
<feature type="transmembrane region" description="Helical" evidence="17">
    <location>
        <begin position="178"/>
        <end position="199"/>
    </location>
</feature>
<dbReference type="eggNOG" id="COG1264">
    <property type="taxonomic scope" value="Bacteria"/>
</dbReference>
<evidence type="ECO:0000256" key="10">
    <source>
        <dbReference type="ARBA" id="ARBA00023136"/>
    </source>
</evidence>
<feature type="active site" description="Phosphocysteine intermediate; for EIIB activity" evidence="16">
    <location>
        <position position="26"/>
    </location>
</feature>
<evidence type="ECO:0000256" key="17">
    <source>
        <dbReference type="SAM" id="Phobius"/>
    </source>
</evidence>
<dbReference type="EMBL" id="AZCT01000010">
    <property type="protein sequence ID" value="KRK12160.1"/>
    <property type="molecule type" value="Genomic_DNA"/>
</dbReference>
<evidence type="ECO:0000313" key="22">
    <source>
        <dbReference type="Proteomes" id="UP000051984"/>
    </source>
</evidence>
<dbReference type="InterPro" id="IPR011055">
    <property type="entry name" value="Dup_hybrid_motif"/>
</dbReference>
<dbReference type="Pfam" id="PF02378">
    <property type="entry name" value="PTS_EIIC"/>
    <property type="match status" value="1"/>
</dbReference>
<dbReference type="SUPFAM" id="SSF51261">
    <property type="entry name" value="Duplicated hybrid motif"/>
    <property type="match status" value="1"/>
</dbReference>
<feature type="domain" description="PTS EIIC type-1" evidence="20">
    <location>
        <begin position="111"/>
        <end position="467"/>
    </location>
</feature>
<dbReference type="InterPro" id="IPR050558">
    <property type="entry name" value="PTS_Sugar-Specific_Components"/>
</dbReference>
<keyword evidence="2" id="KW-0813">Transport</keyword>
<evidence type="ECO:0000256" key="8">
    <source>
        <dbReference type="ARBA" id="ARBA00022777"/>
    </source>
</evidence>
<evidence type="ECO:0000256" key="12">
    <source>
        <dbReference type="ARBA" id="ARBA00045139"/>
    </source>
</evidence>
<name>A0A0R1ESH5_LACZE</name>
<evidence type="ECO:0000256" key="6">
    <source>
        <dbReference type="ARBA" id="ARBA00022683"/>
    </source>
</evidence>
<feature type="transmembrane region" description="Helical" evidence="17">
    <location>
        <begin position="152"/>
        <end position="172"/>
    </location>
</feature>
<accession>A0A0R1ESH5</accession>
<dbReference type="eggNOG" id="COG2190">
    <property type="taxonomic scope" value="Bacteria"/>
</dbReference>
<dbReference type="GO" id="GO:0090589">
    <property type="term" value="F:protein-phosphocysteine-trehalose phosphotransferase system transporter activity"/>
    <property type="evidence" value="ECO:0007669"/>
    <property type="project" value="TreeGrafter"/>
</dbReference>
<evidence type="ECO:0000256" key="7">
    <source>
        <dbReference type="ARBA" id="ARBA00022692"/>
    </source>
</evidence>
<evidence type="ECO:0000259" key="18">
    <source>
        <dbReference type="PROSITE" id="PS51093"/>
    </source>
</evidence>
<dbReference type="AlphaFoldDB" id="A0A0R1ESH5"/>
<dbReference type="PROSITE" id="PS00371">
    <property type="entry name" value="PTS_EIIA_TYPE_1_HIS"/>
    <property type="match status" value="1"/>
</dbReference>